<evidence type="ECO:0000256" key="1">
    <source>
        <dbReference type="SAM" id="Coils"/>
    </source>
</evidence>
<reference evidence="2" key="1">
    <citation type="submission" date="2023-07" db="EMBL/GenBank/DDBJ databases">
        <title>A chromosome-level genome assembly of Lolium multiflorum.</title>
        <authorList>
            <person name="Chen Y."/>
            <person name="Copetti D."/>
            <person name="Kolliker R."/>
            <person name="Studer B."/>
        </authorList>
    </citation>
    <scope>NUCLEOTIDE SEQUENCE</scope>
    <source>
        <strain evidence="2">02402/16</strain>
        <tissue evidence="2">Leaf</tissue>
    </source>
</reference>
<protein>
    <submittedName>
        <fullName evidence="2">Uncharacterized protein</fullName>
    </submittedName>
</protein>
<dbReference type="AlphaFoldDB" id="A0AAD8RV64"/>
<gene>
    <name evidence="2" type="ORF">QYE76_005647</name>
</gene>
<sequence length="71" mass="8278">MRRKLLWTPRRTLATRAELKTLRKELENLEERISALYYAKALYSYVGSAGIRVADVAAVRWITVEPKQTVR</sequence>
<keyword evidence="1" id="KW-0175">Coiled coil</keyword>
<dbReference type="Proteomes" id="UP001231189">
    <property type="component" value="Unassembled WGS sequence"/>
</dbReference>
<feature type="coiled-coil region" evidence="1">
    <location>
        <begin position="12"/>
        <end position="39"/>
    </location>
</feature>
<dbReference type="EMBL" id="JAUUTY010000005">
    <property type="protein sequence ID" value="KAK1631332.1"/>
    <property type="molecule type" value="Genomic_DNA"/>
</dbReference>
<name>A0AAD8RV64_LOLMU</name>
<organism evidence="2 3">
    <name type="scientific">Lolium multiflorum</name>
    <name type="common">Italian ryegrass</name>
    <name type="synonym">Lolium perenne subsp. multiflorum</name>
    <dbReference type="NCBI Taxonomy" id="4521"/>
    <lineage>
        <taxon>Eukaryota</taxon>
        <taxon>Viridiplantae</taxon>
        <taxon>Streptophyta</taxon>
        <taxon>Embryophyta</taxon>
        <taxon>Tracheophyta</taxon>
        <taxon>Spermatophyta</taxon>
        <taxon>Magnoliopsida</taxon>
        <taxon>Liliopsida</taxon>
        <taxon>Poales</taxon>
        <taxon>Poaceae</taxon>
        <taxon>BOP clade</taxon>
        <taxon>Pooideae</taxon>
        <taxon>Poodae</taxon>
        <taxon>Poeae</taxon>
        <taxon>Poeae Chloroplast Group 2 (Poeae type)</taxon>
        <taxon>Loliodinae</taxon>
        <taxon>Loliinae</taxon>
        <taxon>Lolium</taxon>
    </lineage>
</organism>
<accession>A0AAD8RV64</accession>
<keyword evidence="3" id="KW-1185">Reference proteome</keyword>
<evidence type="ECO:0000313" key="3">
    <source>
        <dbReference type="Proteomes" id="UP001231189"/>
    </source>
</evidence>
<evidence type="ECO:0000313" key="2">
    <source>
        <dbReference type="EMBL" id="KAK1631332.1"/>
    </source>
</evidence>
<comment type="caution">
    <text evidence="2">The sequence shown here is derived from an EMBL/GenBank/DDBJ whole genome shotgun (WGS) entry which is preliminary data.</text>
</comment>
<proteinExistence type="predicted"/>